<name>B9D5G3_CAMRE</name>
<comment type="caution">
    <text evidence="2">The sequence shown here is derived from an EMBL/GenBank/DDBJ whole genome shotgun (WGS) entry which is preliminary data.</text>
</comment>
<feature type="region of interest" description="Disordered" evidence="1">
    <location>
        <begin position="16"/>
        <end position="42"/>
    </location>
</feature>
<dbReference type="EMBL" id="ACFU01000039">
    <property type="protein sequence ID" value="EEF12760.1"/>
    <property type="molecule type" value="Genomic_DNA"/>
</dbReference>
<evidence type="ECO:0000256" key="1">
    <source>
        <dbReference type="SAM" id="MobiDB-lite"/>
    </source>
</evidence>
<proteinExistence type="predicted"/>
<dbReference type="Proteomes" id="UP000003082">
    <property type="component" value="Unassembled WGS sequence"/>
</dbReference>
<organism evidence="2 3">
    <name type="scientific">Campylobacter rectus RM3267</name>
    <dbReference type="NCBI Taxonomy" id="553218"/>
    <lineage>
        <taxon>Bacteria</taxon>
        <taxon>Pseudomonadati</taxon>
        <taxon>Campylobacterota</taxon>
        <taxon>Epsilonproteobacteria</taxon>
        <taxon>Campylobacterales</taxon>
        <taxon>Campylobacteraceae</taxon>
        <taxon>Campylobacter</taxon>
    </lineage>
</organism>
<gene>
    <name evidence="2" type="ORF">CAMRE0001_2321</name>
</gene>
<evidence type="ECO:0000313" key="3">
    <source>
        <dbReference type="Proteomes" id="UP000003082"/>
    </source>
</evidence>
<dbReference type="AlphaFoldDB" id="B9D5G3"/>
<reference evidence="2 3" key="1">
    <citation type="submission" date="2008-08" db="EMBL/GenBank/DDBJ databases">
        <authorList>
            <person name="Madupu R."/>
            <person name="Durkin A.S."/>
            <person name="Torralba M."/>
            <person name="Methe B."/>
            <person name="Sutton G.G."/>
            <person name="Strausberg R.L."/>
            <person name="Nelson K.E."/>
        </authorList>
    </citation>
    <scope>NUCLEOTIDE SEQUENCE [LARGE SCALE GENOMIC DNA]</scope>
    <source>
        <strain evidence="2 3">RM3267</strain>
    </source>
</reference>
<protein>
    <submittedName>
        <fullName evidence="2">Uncharacterized protein</fullName>
    </submittedName>
</protein>
<accession>B9D5G3</accession>
<sequence length="42" mass="4797">MPNLNVKSQGAVFLRQTRQRQTRRGGWTRSPVTEAERAANEV</sequence>
<evidence type="ECO:0000313" key="2">
    <source>
        <dbReference type="EMBL" id="EEF12760.1"/>
    </source>
</evidence>
<keyword evidence="3" id="KW-1185">Reference proteome</keyword>